<evidence type="ECO:0000313" key="3">
    <source>
        <dbReference type="Proteomes" id="UP000230002"/>
    </source>
</evidence>
<organism evidence="2 3">
    <name type="scientific">Ganoderma sinense ZZ0214-1</name>
    <dbReference type="NCBI Taxonomy" id="1077348"/>
    <lineage>
        <taxon>Eukaryota</taxon>
        <taxon>Fungi</taxon>
        <taxon>Dikarya</taxon>
        <taxon>Basidiomycota</taxon>
        <taxon>Agaricomycotina</taxon>
        <taxon>Agaricomycetes</taxon>
        <taxon>Polyporales</taxon>
        <taxon>Polyporaceae</taxon>
        <taxon>Ganoderma</taxon>
    </lineage>
</organism>
<accession>A0A2G8RW72</accession>
<feature type="region of interest" description="Disordered" evidence="1">
    <location>
        <begin position="160"/>
        <end position="190"/>
    </location>
</feature>
<reference evidence="2 3" key="1">
    <citation type="journal article" date="2015" name="Sci. Rep.">
        <title>Chromosome-level genome map provides insights into diverse defense mechanisms in the medicinal fungus Ganoderma sinense.</title>
        <authorList>
            <person name="Zhu Y."/>
            <person name="Xu J."/>
            <person name="Sun C."/>
            <person name="Zhou S."/>
            <person name="Xu H."/>
            <person name="Nelson D.R."/>
            <person name="Qian J."/>
            <person name="Song J."/>
            <person name="Luo H."/>
            <person name="Xiang L."/>
            <person name="Li Y."/>
            <person name="Xu Z."/>
            <person name="Ji A."/>
            <person name="Wang L."/>
            <person name="Lu S."/>
            <person name="Hayward A."/>
            <person name="Sun W."/>
            <person name="Li X."/>
            <person name="Schwartz D.C."/>
            <person name="Wang Y."/>
            <person name="Chen S."/>
        </authorList>
    </citation>
    <scope>NUCLEOTIDE SEQUENCE [LARGE SCALE GENOMIC DNA]</scope>
    <source>
        <strain evidence="2 3">ZZ0214-1</strain>
    </source>
</reference>
<dbReference type="OrthoDB" id="2763255at2759"/>
<keyword evidence="3" id="KW-1185">Reference proteome</keyword>
<protein>
    <submittedName>
        <fullName evidence="2">Uncharacterized protein</fullName>
    </submittedName>
</protein>
<name>A0A2G8RW72_9APHY</name>
<dbReference type="EMBL" id="AYKW01000045">
    <property type="protein sequence ID" value="PIL25766.1"/>
    <property type="molecule type" value="Genomic_DNA"/>
</dbReference>
<feature type="region of interest" description="Disordered" evidence="1">
    <location>
        <begin position="275"/>
        <end position="294"/>
    </location>
</feature>
<dbReference type="Proteomes" id="UP000230002">
    <property type="component" value="Unassembled WGS sequence"/>
</dbReference>
<evidence type="ECO:0000256" key="1">
    <source>
        <dbReference type="SAM" id="MobiDB-lite"/>
    </source>
</evidence>
<sequence length="360" mass="40849">MPRLVVARHPQAKAVTAAVAAEKRAIGTRSEDRKEHLRQVRAVFAEFLGAPEDEDFVSGHTPAPREVVEAYLNGTGLGPDRNDLCFTDLKPYNNAWNCAVASELGAILFTRQRTGKWRRPDGTRVTVASQPYWADAALEKFKRQAADWRDAMGRVVTDTTGVRRQESRAETNTRRLQQGEEHSKVARQRERRAKRWDRRLAICQGAINFATTTFDQNQWKKFLQIIDTLGKEGMSSDDSAEEEATHRSCYRVSILPWRRDFDAIMDKIDAERWNPRSGYSTRGSRPTPRHRQDKALVSLEGPDDIHVSRREAVSGLPASFYDAQWLKGRSNDYINRVLCVSEEAADWVVEIANLYGTSSA</sequence>
<gene>
    <name evidence="2" type="ORF">GSI_11516</name>
</gene>
<evidence type="ECO:0000313" key="2">
    <source>
        <dbReference type="EMBL" id="PIL25766.1"/>
    </source>
</evidence>
<dbReference type="AlphaFoldDB" id="A0A2G8RW72"/>
<feature type="compositionally biased region" description="Basic and acidic residues" evidence="1">
    <location>
        <begin position="161"/>
        <end position="188"/>
    </location>
</feature>
<proteinExistence type="predicted"/>
<dbReference type="STRING" id="1077348.A0A2G8RW72"/>
<comment type="caution">
    <text evidence="2">The sequence shown here is derived from an EMBL/GenBank/DDBJ whole genome shotgun (WGS) entry which is preliminary data.</text>
</comment>